<evidence type="ECO:0000313" key="2">
    <source>
        <dbReference type="Proteomes" id="UP000002872"/>
    </source>
</evidence>
<accession>I3EDV7</accession>
<evidence type="ECO:0000313" key="1">
    <source>
        <dbReference type="EMBL" id="EIJ87404.1"/>
    </source>
</evidence>
<dbReference type="EMBL" id="GL870882">
    <property type="protein sequence ID" value="EIJ87404.1"/>
    <property type="molecule type" value="Genomic_DNA"/>
</dbReference>
<protein>
    <submittedName>
        <fullName evidence="1">Uncharacterized protein</fullName>
    </submittedName>
</protein>
<reference evidence="1" key="1">
    <citation type="submission" date="2011-01" db="EMBL/GenBank/DDBJ databases">
        <title>The Genome Sequence of Nematocida parisii strain ERTm3.</title>
        <authorList>
            <consortium name="The Broad Institute Genome Sequencing Platform"/>
            <consortium name="The Broad Institute Genome Sequencing Center for Infectious Disease"/>
            <person name="Cuomo C."/>
            <person name="Troemel E."/>
            <person name="Young S.K."/>
            <person name="Zeng Q."/>
            <person name="Gargeya S."/>
            <person name="Fitzgerald M."/>
            <person name="Haas B."/>
            <person name="Abouelleil A."/>
            <person name="Alvarado L."/>
            <person name="Arachchi H.M."/>
            <person name="Berlin A."/>
            <person name="Chapman S.B."/>
            <person name="Gearin G."/>
            <person name="Goldberg J."/>
            <person name="Griggs A."/>
            <person name="Gujja S."/>
            <person name="Hansen M."/>
            <person name="Heiman D."/>
            <person name="Howarth C."/>
            <person name="Larimer J."/>
            <person name="Lui A."/>
            <person name="MacDonald P.J.P."/>
            <person name="McCowen C."/>
            <person name="Montmayeur A."/>
            <person name="Murphy C."/>
            <person name="Neiman D."/>
            <person name="Pearson M."/>
            <person name="Priest M."/>
            <person name="Roberts A."/>
            <person name="Saif S."/>
            <person name="Shea T."/>
            <person name="Sisk P."/>
            <person name="Stolte C."/>
            <person name="Sykes S."/>
            <person name="Wortman J."/>
            <person name="Nusbaum C."/>
            <person name="Birren B."/>
        </authorList>
    </citation>
    <scope>NUCLEOTIDE SEQUENCE</scope>
    <source>
        <strain evidence="1">ERTm3</strain>
    </source>
</reference>
<proteinExistence type="predicted"/>
<gene>
    <name evidence="1" type="ORF">NEQG_02285</name>
</gene>
<name>I3EDV7_NEMP3</name>
<dbReference type="HOGENOM" id="CLU_2528009_0_0_1"/>
<dbReference type="AlphaFoldDB" id="I3EDV7"/>
<sequence length="84" mass="9884">MNNKRLFPLHKGLVQKEDNIHTPKLDENCVDSIYTNTRAPYNAISYIREFNTALAYMFPSKENYLSIRTNQESSFTEFLNHNPK</sequence>
<dbReference type="InParanoid" id="I3EDV7"/>
<keyword evidence="2" id="KW-1185">Reference proteome</keyword>
<dbReference type="OrthoDB" id="10569627at2759"/>
<dbReference type="Proteomes" id="UP000002872">
    <property type="component" value="Unassembled WGS sequence"/>
</dbReference>
<dbReference type="VEuPathDB" id="MicrosporidiaDB:NEQG_02285"/>
<organism evidence="1 2">
    <name type="scientific">Nematocida parisii (strain ERTm3)</name>
    <name type="common">Nematode killer fungus</name>
    <dbReference type="NCBI Taxonomy" id="935791"/>
    <lineage>
        <taxon>Eukaryota</taxon>
        <taxon>Fungi</taxon>
        <taxon>Fungi incertae sedis</taxon>
        <taxon>Microsporidia</taxon>
        <taxon>Nematocida</taxon>
    </lineage>
</organism>